<reference evidence="1 2" key="1">
    <citation type="journal article" date="2013" name="Front. Microbiol.">
        <title>The genome of the endophytic bacterium H. frisingense GSF30(T) identifies diverse strategies in the Herbaspirillum genus to interact with plants.</title>
        <authorList>
            <person name="Straub D."/>
            <person name="Rothballer M."/>
            <person name="Hartmann A."/>
            <person name="Ludewig U."/>
        </authorList>
    </citation>
    <scope>NUCLEOTIDE SEQUENCE [LARGE SCALE GENOMIC DNA]</scope>
    <source>
        <strain evidence="1 2">GSF30</strain>
    </source>
</reference>
<protein>
    <submittedName>
        <fullName evidence="1">Uncharacterized protein</fullName>
    </submittedName>
</protein>
<sequence>MSWLHELTKAETCAHGTDRNEMNSLGMHLVLDGINGCPSDVDKLCEVFFSLDALTVRSIDCQSDPRHIPFFYSFRKGVRKRAAVNVCRQFNR</sequence>
<organism evidence="1 2">
    <name type="scientific">Herbaspirillum frisingense GSF30</name>
    <dbReference type="NCBI Taxonomy" id="864073"/>
    <lineage>
        <taxon>Bacteria</taxon>
        <taxon>Pseudomonadati</taxon>
        <taxon>Pseudomonadota</taxon>
        <taxon>Betaproteobacteria</taxon>
        <taxon>Burkholderiales</taxon>
        <taxon>Oxalobacteraceae</taxon>
        <taxon>Herbaspirillum</taxon>
    </lineage>
</organism>
<accession>A0AAI9IIQ7</accession>
<dbReference type="Proteomes" id="UP000006772">
    <property type="component" value="Unassembled WGS sequence"/>
</dbReference>
<gene>
    <name evidence="1" type="ORF">HFRIS_000760</name>
</gene>
<dbReference type="EMBL" id="AEEC02000001">
    <property type="protein sequence ID" value="EOA06799.1"/>
    <property type="molecule type" value="Genomic_DNA"/>
</dbReference>
<comment type="caution">
    <text evidence="1">The sequence shown here is derived from an EMBL/GenBank/DDBJ whole genome shotgun (WGS) entry which is preliminary data.</text>
</comment>
<evidence type="ECO:0000313" key="1">
    <source>
        <dbReference type="EMBL" id="EOA06799.1"/>
    </source>
</evidence>
<name>A0AAI9IIQ7_9BURK</name>
<proteinExistence type="predicted"/>
<dbReference type="AlphaFoldDB" id="A0AAI9IIQ7"/>
<evidence type="ECO:0000313" key="2">
    <source>
        <dbReference type="Proteomes" id="UP000006772"/>
    </source>
</evidence>